<feature type="compositionally biased region" description="Basic and acidic residues" evidence="2">
    <location>
        <begin position="684"/>
        <end position="694"/>
    </location>
</feature>
<gene>
    <name evidence="3" type="ORF">CHC_T00004894001</name>
</gene>
<evidence type="ECO:0000313" key="3">
    <source>
        <dbReference type="EMBL" id="CDF36549.1"/>
    </source>
</evidence>
<dbReference type="STRING" id="2769.R7QEQ5"/>
<dbReference type="Gene3D" id="3.40.50.300">
    <property type="entry name" value="P-loop containing nucleotide triphosphate hydrolases"/>
    <property type="match status" value="1"/>
</dbReference>
<dbReference type="Proteomes" id="UP000012073">
    <property type="component" value="Unassembled WGS sequence"/>
</dbReference>
<dbReference type="RefSeq" id="XP_005716368.1">
    <property type="nucleotide sequence ID" value="XM_005716311.1"/>
</dbReference>
<keyword evidence="1" id="KW-0175">Coiled coil</keyword>
<dbReference type="AlphaFoldDB" id="R7QEQ5"/>
<organism evidence="3 4">
    <name type="scientific">Chondrus crispus</name>
    <name type="common">Carrageen Irish moss</name>
    <name type="synonym">Polymorpha crispa</name>
    <dbReference type="NCBI Taxonomy" id="2769"/>
    <lineage>
        <taxon>Eukaryota</taxon>
        <taxon>Rhodophyta</taxon>
        <taxon>Florideophyceae</taxon>
        <taxon>Rhodymeniophycidae</taxon>
        <taxon>Gigartinales</taxon>
        <taxon>Gigartinaceae</taxon>
        <taxon>Chondrus</taxon>
    </lineage>
</organism>
<dbReference type="OrthoDB" id="4692at2759"/>
<evidence type="ECO:0000256" key="2">
    <source>
        <dbReference type="SAM" id="MobiDB-lite"/>
    </source>
</evidence>
<evidence type="ECO:0000256" key="1">
    <source>
        <dbReference type="SAM" id="Coils"/>
    </source>
</evidence>
<proteinExistence type="predicted"/>
<feature type="region of interest" description="Disordered" evidence="2">
    <location>
        <begin position="268"/>
        <end position="295"/>
    </location>
</feature>
<dbReference type="EMBL" id="HG001785">
    <property type="protein sequence ID" value="CDF36549.1"/>
    <property type="molecule type" value="Genomic_DNA"/>
</dbReference>
<name>R7QEQ5_CHOCR</name>
<sequence>MSAAGDEKKAIVLDVVMRNRVWKECALYVAASRRAAEAMYAVLCTQLGPDRRAEVVLDLGDAGLAFGEKELPRDVVRVVVTCPIVLKRNLATADDSPGWLDKASVLFIDDLSLSSVHEWEEILLGLPSRVLLCAFSKENAGVDRDLLPLWLESIQNRVVAISPPGAASLHDRIERPQSFPLLRTFAFNAAVHESPVQVSLTLLRDILQKEEETKLADFVPRYEECFLQGITMIPAEKAKNLMFRSIDEAQYTDVACLVVADAKRTKSQLKAKSKKRARASKKRKGRTASSRAAARRRREAIYAQSMLLPAIALIRGRTETENATFAIQSALGDGLGLLWDEDTEEQVRDLVSAYRQAHKGQLCDTDINILDALVTGIGIVHEGCAPAVRLFVEELYRGGLIPLLVADTHLGSVELSALPCAKSILIESSALAACDDREKGLIKASTAAALAGRFGDDDVGNLIVMWYDESVDDEAAGGEIASTLLQPLFSSLSALSADGGLSPFPESTYNGSPQAGSRSTVSNRQTPSALYSSYGGLLRSLRRFGVDGYKFILDYTFNSYRGWLERAALRATLEKMGMEKRAMDERIESEDWSTISDFERRTAKKNETDRVFRAMEQKFTLVATERIREELVQSQPGRVIGIESSKGVETLPYWEQKLLEGQSDLLDKVGETKPDEALAPPQGKDGKPEAPGKRERLSAAVFVAVRDQGVEGSRIKALDHRWLVVCILADGMWTMVSMEDVVALSEQEEDVVPNVDLLEVPHPATFDVDPSSEWAKCCPVDDNETAAVYRVSDDLISRIASDKRPRLERYQIPEFESQKKLQQKVDDLYRESIWHGREKEVDELRRLRRRAAQLGDDIMGMQKTENKLQEKLFKERSSQESGQAELLAVLEDCHAISIHGDQAMEMTPIGALGSVLPCQYPLFTAACLSLIDDVKSLSVSEFAAFVAVVSCSGRIWTANNGRNRPSVDEAIKEDEEYEEMDFSAIHQAGRNDELSDSEKIPSVVEGLGEILHPQVASTVNDIMEALQQLHRRHQNGDDLNSRSNGNDIVPKLLDLRLARSVEMFSSGASWRDVADELQQDSGYAVRQFRNIKLVLETIATDQCNGEFEDDIRELAKSAYESLDRWPVNDSETLFELIEAGVVEKHWNGNTYDKWWRAVRDPIPDLGWEGDQRDIEEVRSGEAEVVE</sequence>
<feature type="coiled-coil region" evidence="1">
    <location>
        <begin position="837"/>
        <end position="864"/>
    </location>
</feature>
<dbReference type="Gramene" id="CDF36549">
    <property type="protein sequence ID" value="CDF36549"/>
    <property type="gene ID" value="CHC_T00004894001"/>
</dbReference>
<feature type="region of interest" description="Disordered" evidence="2">
    <location>
        <begin position="505"/>
        <end position="524"/>
    </location>
</feature>
<protein>
    <submittedName>
        <fullName evidence="3">Uncharacterized protein</fullName>
    </submittedName>
</protein>
<feature type="compositionally biased region" description="Basic residues" evidence="2">
    <location>
        <begin position="268"/>
        <end position="286"/>
    </location>
</feature>
<feature type="region of interest" description="Disordered" evidence="2">
    <location>
        <begin position="673"/>
        <end position="694"/>
    </location>
</feature>
<evidence type="ECO:0000313" key="4">
    <source>
        <dbReference type="Proteomes" id="UP000012073"/>
    </source>
</evidence>
<dbReference type="GeneID" id="17324082"/>
<dbReference type="InterPro" id="IPR027417">
    <property type="entry name" value="P-loop_NTPase"/>
</dbReference>
<accession>R7QEQ5</accession>
<dbReference type="KEGG" id="ccp:CHC_T00004894001"/>
<keyword evidence="4" id="KW-1185">Reference proteome</keyword>
<reference evidence="4" key="1">
    <citation type="journal article" date="2013" name="Proc. Natl. Acad. Sci. U.S.A.">
        <title>Genome structure and metabolic features in the red seaweed Chondrus crispus shed light on evolution of the Archaeplastida.</title>
        <authorList>
            <person name="Collen J."/>
            <person name="Porcel B."/>
            <person name="Carre W."/>
            <person name="Ball S.G."/>
            <person name="Chaparro C."/>
            <person name="Tonon T."/>
            <person name="Barbeyron T."/>
            <person name="Michel G."/>
            <person name="Noel B."/>
            <person name="Valentin K."/>
            <person name="Elias M."/>
            <person name="Artiguenave F."/>
            <person name="Arun A."/>
            <person name="Aury J.M."/>
            <person name="Barbosa-Neto J.F."/>
            <person name="Bothwell J.H."/>
            <person name="Bouget F.Y."/>
            <person name="Brillet L."/>
            <person name="Cabello-Hurtado F."/>
            <person name="Capella-Gutierrez S."/>
            <person name="Charrier B."/>
            <person name="Cladiere L."/>
            <person name="Cock J.M."/>
            <person name="Coelho S.M."/>
            <person name="Colleoni C."/>
            <person name="Czjzek M."/>
            <person name="Da Silva C."/>
            <person name="Delage L."/>
            <person name="Denoeud F."/>
            <person name="Deschamps P."/>
            <person name="Dittami S.M."/>
            <person name="Gabaldon T."/>
            <person name="Gachon C.M."/>
            <person name="Groisillier A."/>
            <person name="Herve C."/>
            <person name="Jabbari K."/>
            <person name="Katinka M."/>
            <person name="Kloareg B."/>
            <person name="Kowalczyk N."/>
            <person name="Labadie K."/>
            <person name="Leblanc C."/>
            <person name="Lopez P.J."/>
            <person name="McLachlan D.H."/>
            <person name="Meslet-Cladiere L."/>
            <person name="Moustafa A."/>
            <person name="Nehr Z."/>
            <person name="Nyvall Collen P."/>
            <person name="Panaud O."/>
            <person name="Partensky F."/>
            <person name="Poulain J."/>
            <person name="Rensing S.A."/>
            <person name="Rousvoal S."/>
            <person name="Samson G."/>
            <person name="Symeonidi A."/>
            <person name="Weissenbach J."/>
            <person name="Zambounis A."/>
            <person name="Wincker P."/>
            <person name="Boyen C."/>
        </authorList>
    </citation>
    <scope>NUCLEOTIDE SEQUENCE [LARGE SCALE GENOMIC DNA]</scope>
    <source>
        <strain evidence="4">cv. Stackhouse</strain>
    </source>
</reference>